<dbReference type="Pfam" id="PF14291">
    <property type="entry name" value="DUF4371"/>
    <property type="match status" value="1"/>
</dbReference>
<dbReference type="InterPro" id="IPR025398">
    <property type="entry name" value="DUF4371"/>
</dbReference>
<comment type="caution">
    <text evidence="2">The sequence shown here is derived from an EMBL/GenBank/DDBJ whole genome shotgun (WGS) entry which is preliminary data.</text>
</comment>
<evidence type="ECO:0000313" key="3">
    <source>
        <dbReference type="Proteomes" id="UP000604825"/>
    </source>
</evidence>
<name>A0A811QIN7_9POAL</name>
<dbReference type="AlphaFoldDB" id="A0A811QIN7"/>
<feature type="domain" description="DUF4371" evidence="1">
    <location>
        <begin position="14"/>
        <end position="67"/>
    </location>
</feature>
<dbReference type="OrthoDB" id="1705400at2759"/>
<evidence type="ECO:0000259" key="1">
    <source>
        <dbReference type="Pfam" id="PF14291"/>
    </source>
</evidence>
<evidence type="ECO:0000313" key="2">
    <source>
        <dbReference type="EMBL" id="CAD6257393.1"/>
    </source>
</evidence>
<sequence>MARSPASQLSQFSRTGNVIERFLGIQRVSDDTTSPSLKEALDAMIARYGLSISRIIGQGYDGDSNMRTVSWVT</sequence>
<dbReference type="Proteomes" id="UP000604825">
    <property type="component" value="Unassembled WGS sequence"/>
</dbReference>
<proteinExistence type="predicted"/>
<dbReference type="PANTHER" id="PTHR45749:SF37">
    <property type="entry name" value="OS05G0311600 PROTEIN"/>
    <property type="match status" value="1"/>
</dbReference>
<keyword evidence="3" id="KW-1185">Reference proteome</keyword>
<accession>A0A811QIN7</accession>
<organism evidence="2 3">
    <name type="scientific">Miscanthus lutarioriparius</name>
    <dbReference type="NCBI Taxonomy" id="422564"/>
    <lineage>
        <taxon>Eukaryota</taxon>
        <taxon>Viridiplantae</taxon>
        <taxon>Streptophyta</taxon>
        <taxon>Embryophyta</taxon>
        <taxon>Tracheophyta</taxon>
        <taxon>Spermatophyta</taxon>
        <taxon>Magnoliopsida</taxon>
        <taxon>Liliopsida</taxon>
        <taxon>Poales</taxon>
        <taxon>Poaceae</taxon>
        <taxon>PACMAD clade</taxon>
        <taxon>Panicoideae</taxon>
        <taxon>Andropogonodae</taxon>
        <taxon>Andropogoneae</taxon>
        <taxon>Saccharinae</taxon>
        <taxon>Miscanthus</taxon>
    </lineage>
</organism>
<reference evidence="2" key="1">
    <citation type="submission" date="2020-10" db="EMBL/GenBank/DDBJ databases">
        <authorList>
            <person name="Han B."/>
            <person name="Lu T."/>
            <person name="Zhao Q."/>
            <person name="Huang X."/>
            <person name="Zhao Y."/>
        </authorList>
    </citation>
    <scope>NUCLEOTIDE SEQUENCE</scope>
</reference>
<protein>
    <recommendedName>
        <fullName evidence="1">DUF4371 domain-containing protein</fullName>
    </recommendedName>
</protein>
<dbReference type="PANTHER" id="PTHR45749">
    <property type="match status" value="1"/>
</dbReference>
<gene>
    <name evidence="2" type="ORF">NCGR_LOCUS40878</name>
</gene>
<dbReference type="EMBL" id="CAJGYO010000010">
    <property type="protein sequence ID" value="CAD6257393.1"/>
    <property type="molecule type" value="Genomic_DNA"/>
</dbReference>